<accession>A0A2T4ZBS0</accession>
<dbReference type="NCBIfam" id="TIGR01879">
    <property type="entry name" value="hydantase"/>
    <property type="match status" value="1"/>
</dbReference>
<dbReference type="SUPFAM" id="SSF55031">
    <property type="entry name" value="Bacterial exopeptidase dimerisation domain"/>
    <property type="match status" value="1"/>
</dbReference>
<protein>
    <submittedName>
        <fullName evidence="10">Allantoate deiminase/N-carbamoyl-L-amino-acid hydrolase</fullName>
    </submittedName>
</protein>
<gene>
    <name evidence="10" type="ORF">C8J48_1956</name>
</gene>
<name>A0A2T4ZBS0_9BACL</name>
<feature type="binding site" evidence="7">
    <location>
        <position position="125"/>
    </location>
    <ligand>
        <name>Zn(2+)</name>
        <dbReference type="ChEBI" id="CHEBI:29105"/>
        <label>2</label>
    </ligand>
</feature>
<organism evidence="10 11">
    <name type="scientific">Desmospora activa DSM 45169</name>
    <dbReference type="NCBI Taxonomy" id="1121389"/>
    <lineage>
        <taxon>Bacteria</taxon>
        <taxon>Bacillati</taxon>
        <taxon>Bacillota</taxon>
        <taxon>Bacilli</taxon>
        <taxon>Bacillales</taxon>
        <taxon>Thermoactinomycetaceae</taxon>
        <taxon>Desmospora</taxon>
    </lineage>
</organism>
<evidence type="ECO:0000259" key="9">
    <source>
        <dbReference type="Pfam" id="PF07687"/>
    </source>
</evidence>
<dbReference type="Gene3D" id="3.40.630.10">
    <property type="entry name" value="Zn peptidases"/>
    <property type="match status" value="1"/>
</dbReference>
<evidence type="ECO:0000313" key="10">
    <source>
        <dbReference type="EMBL" id="PTM59343.1"/>
    </source>
</evidence>
<dbReference type="NCBIfam" id="NF006771">
    <property type="entry name" value="PRK09290.1-5"/>
    <property type="match status" value="1"/>
</dbReference>
<dbReference type="InterPro" id="IPR001261">
    <property type="entry name" value="ArgE/DapE_CS"/>
</dbReference>
<dbReference type="Pfam" id="PF07687">
    <property type="entry name" value="M20_dimer"/>
    <property type="match status" value="1"/>
</dbReference>
<feature type="binding site" evidence="7">
    <location>
        <position position="381"/>
    </location>
    <ligand>
        <name>Zn(2+)</name>
        <dbReference type="ChEBI" id="CHEBI:29105"/>
        <label>2</label>
    </ligand>
</feature>
<dbReference type="PANTHER" id="PTHR32494">
    <property type="entry name" value="ALLANTOATE DEIMINASE-RELATED"/>
    <property type="match status" value="1"/>
</dbReference>
<evidence type="ECO:0000256" key="1">
    <source>
        <dbReference type="ARBA" id="ARBA00001936"/>
    </source>
</evidence>
<dbReference type="RefSeq" id="WP_170105334.1">
    <property type="nucleotide sequence ID" value="NZ_PZZP01000001.1"/>
</dbReference>
<keyword evidence="11" id="KW-1185">Reference proteome</keyword>
<comment type="subunit">
    <text evidence="3">Homodimer.</text>
</comment>
<evidence type="ECO:0000256" key="2">
    <source>
        <dbReference type="ARBA" id="ARBA00006153"/>
    </source>
</evidence>
<dbReference type="Pfam" id="PF01546">
    <property type="entry name" value="Peptidase_M20"/>
    <property type="match status" value="1"/>
</dbReference>
<sequence length="417" mass="45553">MINRNRISDRINQLAQIGKSADGGVTRIAFSKEDQQAHNLVANWMKEAGLHVRIDRAGNLIGCLPGRNPTAPPVLIGSHLDTVINGGRFDGTIGVIAGLEIAQHLLEEKDLLPLPLEVIAFRDEEGVRFGSGLFGSRAMAGNLVKNEMDKVDLHNVSRKEVLEEAGLQPDLLPEAQRTDPITAYFEIHIEQGPLLEQRNIPIGIVTGIAGCIRLLLEFTGTAGHAGTVPMHLRKDALLVACETALAVDDLMRQYQVTSLVGTVGSLQAYPGAVNTIAGKATITVDIRDLDSSRLQHAVNRIKDFTQRIADTRGLQLKLQETLRTSPTLCSNALNDILKTTAQEMETPHIEMMSGAGHDAQAMAQICDMGMILIRCNDGLSHHPQEYADMDDIEIGVRLLEKAIKAYCRNFRFHMASS</sequence>
<evidence type="ECO:0000256" key="4">
    <source>
        <dbReference type="ARBA" id="ARBA00022723"/>
    </source>
</evidence>
<keyword evidence="7" id="KW-0862">Zinc</keyword>
<comment type="similarity">
    <text evidence="2">Belongs to the peptidase M20 family.</text>
</comment>
<dbReference type="GO" id="GO:0046872">
    <property type="term" value="F:metal ion binding"/>
    <property type="evidence" value="ECO:0007669"/>
    <property type="project" value="UniProtKB-KW"/>
</dbReference>
<keyword evidence="4 7" id="KW-0479">Metal-binding</keyword>
<dbReference type="InterPro" id="IPR002933">
    <property type="entry name" value="Peptidase_M20"/>
</dbReference>
<comment type="cofactor">
    <cofactor evidence="1">
        <name>Mn(2+)</name>
        <dbReference type="ChEBI" id="CHEBI:29035"/>
    </cofactor>
</comment>
<evidence type="ECO:0000256" key="5">
    <source>
        <dbReference type="ARBA" id="ARBA00022801"/>
    </source>
</evidence>
<dbReference type="InterPro" id="IPR011650">
    <property type="entry name" value="Peptidase_M20_dimer"/>
</dbReference>
<dbReference type="CDD" id="cd03884">
    <property type="entry name" value="M20_bAS"/>
    <property type="match status" value="1"/>
</dbReference>
<evidence type="ECO:0000256" key="7">
    <source>
        <dbReference type="PIRSR" id="PIRSR001235-1"/>
    </source>
</evidence>
<dbReference type="PROSITE" id="PS00758">
    <property type="entry name" value="ARGE_DAPE_CPG2_1"/>
    <property type="match status" value="1"/>
</dbReference>
<feature type="binding site" evidence="7">
    <location>
        <position position="79"/>
    </location>
    <ligand>
        <name>Zn(2+)</name>
        <dbReference type="ChEBI" id="CHEBI:29105"/>
        <label>1</label>
    </ligand>
</feature>
<dbReference type="SUPFAM" id="SSF53187">
    <property type="entry name" value="Zn-dependent exopeptidases"/>
    <property type="match status" value="1"/>
</dbReference>
<dbReference type="PIRSF" id="PIRSF001235">
    <property type="entry name" value="Amidase_carbamoylase"/>
    <property type="match status" value="1"/>
</dbReference>
<proteinExistence type="inferred from homology"/>
<dbReference type="InterPro" id="IPR036264">
    <property type="entry name" value="Bact_exopeptidase_dim_dom"/>
</dbReference>
<reference evidence="10 11" key="1">
    <citation type="submission" date="2018-04" db="EMBL/GenBank/DDBJ databases">
        <title>Genomic Encyclopedia of Archaeal and Bacterial Type Strains, Phase II (KMG-II): from individual species to whole genera.</title>
        <authorList>
            <person name="Goeker M."/>
        </authorList>
    </citation>
    <scope>NUCLEOTIDE SEQUENCE [LARGE SCALE GENOMIC DNA]</scope>
    <source>
        <strain evidence="10 11">DSM 45169</strain>
    </source>
</reference>
<feature type="binding site" evidence="8">
    <location>
        <position position="287"/>
    </location>
    <ligand>
        <name>allantoate</name>
        <dbReference type="ChEBI" id="CHEBI:17536"/>
    </ligand>
</feature>
<feature type="binding site" evidence="7">
    <location>
        <position position="188"/>
    </location>
    <ligand>
        <name>Zn(2+)</name>
        <dbReference type="ChEBI" id="CHEBI:29105"/>
        <label>1</label>
    </ligand>
</feature>
<dbReference type="Gene3D" id="3.30.70.360">
    <property type="match status" value="1"/>
</dbReference>
<evidence type="ECO:0000256" key="8">
    <source>
        <dbReference type="PIRSR" id="PIRSR001235-2"/>
    </source>
</evidence>
<evidence type="ECO:0000313" key="11">
    <source>
        <dbReference type="Proteomes" id="UP000241639"/>
    </source>
</evidence>
<feature type="binding site" evidence="7">
    <location>
        <position position="90"/>
    </location>
    <ligand>
        <name>Zn(2+)</name>
        <dbReference type="ChEBI" id="CHEBI:29105"/>
        <label>2</label>
    </ligand>
</feature>
<keyword evidence="5 10" id="KW-0378">Hydrolase</keyword>
<dbReference type="GO" id="GO:0016813">
    <property type="term" value="F:hydrolase activity, acting on carbon-nitrogen (but not peptide) bonds, in linear amidines"/>
    <property type="evidence" value="ECO:0007669"/>
    <property type="project" value="InterPro"/>
</dbReference>
<feature type="binding site" evidence="7">
    <location>
        <position position="90"/>
    </location>
    <ligand>
        <name>Zn(2+)</name>
        <dbReference type="ChEBI" id="CHEBI:29105"/>
        <label>1</label>
    </ligand>
</feature>
<dbReference type="AlphaFoldDB" id="A0A2T4ZBS0"/>
<evidence type="ECO:0000256" key="6">
    <source>
        <dbReference type="ARBA" id="ARBA00023211"/>
    </source>
</evidence>
<feature type="binding site" evidence="8">
    <location>
        <position position="274"/>
    </location>
    <ligand>
        <name>allantoate</name>
        <dbReference type="ChEBI" id="CHEBI:17536"/>
    </ligand>
</feature>
<comment type="cofactor">
    <cofactor evidence="7">
        <name>Zn(2+)</name>
        <dbReference type="ChEBI" id="CHEBI:29105"/>
    </cofactor>
    <text evidence="7">Binds 2 Zn(2+) ions per subunit.</text>
</comment>
<dbReference type="EMBL" id="PZZP01000001">
    <property type="protein sequence ID" value="PTM59343.1"/>
    <property type="molecule type" value="Genomic_DNA"/>
</dbReference>
<comment type="caution">
    <text evidence="10">The sequence shown here is derived from an EMBL/GenBank/DDBJ whole genome shotgun (WGS) entry which is preliminary data.</text>
</comment>
<dbReference type="Proteomes" id="UP000241639">
    <property type="component" value="Unassembled WGS sequence"/>
</dbReference>
<feature type="binding site" evidence="8">
    <location>
        <position position="213"/>
    </location>
    <ligand>
        <name>allantoate</name>
        <dbReference type="ChEBI" id="CHEBI:17536"/>
    </ligand>
</feature>
<feature type="domain" description="Peptidase M20 dimerisation" evidence="9">
    <location>
        <begin position="209"/>
        <end position="305"/>
    </location>
</feature>
<dbReference type="PANTHER" id="PTHR32494:SF19">
    <property type="entry name" value="ALLANTOATE DEIMINASE-RELATED"/>
    <property type="match status" value="1"/>
</dbReference>
<keyword evidence="6" id="KW-0464">Manganese</keyword>
<evidence type="ECO:0000256" key="3">
    <source>
        <dbReference type="ARBA" id="ARBA00011738"/>
    </source>
</evidence>
<dbReference type="InterPro" id="IPR010158">
    <property type="entry name" value="Amidase_Cbmase"/>
</dbReference>